<keyword evidence="3 6" id="KW-0418">Kinase</keyword>
<dbReference type="Gene3D" id="3.30.420.40">
    <property type="match status" value="2"/>
</dbReference>
<accession>A0ABY4DA00</accession>
<evidence type="ECO:0000313" key="6">
    <source>
        <dbReference type="EMBL" id="UOM51106.1"/>
    </source>
</evidence>
<evidence type="ECO:0000256" key="1">
    <source>
        <dbReference type="ARBA" id="ARBA00009156"/>
    </source>
</evidence>
<protein>
    <submittedName>
        <fullName evidence="6">FGGY family carbohydrate kinase</fullName>
    </submittedName>
</protein>
<dbReference type="SUPFAM" id="SSF53067">
    <property type="entry name" value="Actin-like ATPase domain"/>
    <property type="match status" value="2"/>
</dbReference>
<dbReference type="InterPro" id="IPR018485">
    <property type="entry name" value="FGGY_C"/>
</dbReference>
<dbReference type="RefSeq" id="WP_244772482.1">
    <property type="nucleotide sequence ID" value="NZ_CP094929.1"/>
</dbReference>
<evidence type="ECO:0000259" key="4">
    <source>
        <dbReference type="Pfam" id="PF00370"/>
    </source>
</evidence>
<evidence type="ECO:0000259" key="5">
    <source>
        <dbReference type="Pfam" id="PF02782"/>
    </source>
</evidence>
<sequence>MNCHVGIDIGTTNTKCLVMDTNGTIVLRLTDKTPKHLIHSLEFFDVHRIDSLIDSFITEVQSKYSIRSIGYSSIGESVIPIKNGKICFDCPLWSVASITSTPHQRDIMKQYCGFENTGTVHNGLFSLDKILWMRDHFQECREVDLWLPMTAYQVYRKTGEGVWDYTQASRSYMFNVHTKQWIVPLLEAFNMKEPGRLAMIGTAVSGKDGIVHGIGGHDHMVGLFGIEKIFSQDGKSIPLFYDSMGTSAVLTMISGSESHVDISDHITYNPTGGCLLPGFSQDSFILTRSFRMFGSLLAYVKRIGQQGISNYQFQDINEMLLQCIPTQCRTLITCDGDFILGTTGTGEVNFHNVDLNGDITSLLHNTYLYLASLTKLMQDDLYRFSTTKKALTFISGGGITDNTLFMEYLATACNCRITVLPTAEISALGALIVGLVACKDDTMLKIVSNLQERCTFVEPSLRLKPAIKDARIQYLKLRETMKS</sequence>
<evidence type="ECO:0000313" key="7">
    <source>
        <dbReference type="Proteomes" id="UP000829708"/>
    </source>
</evidence>
<name>A0ABY4DA00_9SPIR</name>
<dbReference type="InterPro" id="IPR018484">
    <property type="entry name" value="FGGY_N"/>
</dbReference>
<dbReference type="Proteomes" id="UP000829708">
    <property type="component" value="Chromosome"/>
</dbReference>
<dbReference type="PANTHER" id="PTHR43095">
    <property type="entry name" value="SUGAR KINASE"/>
    <property type="match status" value="1"/>
</dbReference>
<dbReference type="Pfam" id="PF02782">
    <property type="entry name" value="FGGY_C"/>
    <property type="match status" value="1"/>
</dbReference>
<dbReference type="Pfam" id="PF00370">
    <property type="entry name" value="FGGY_N"/>
    <property type="match status" value="1"/>
</dbReference>
<organism evidence="6 7">
    <name type="scientific">Sphaerochaeta associata</name>
    <dbReference type="NCBI Taxonomy" id="1129264"/>
    <lineage>
        <taxon>Bacteria</taxon>
        <taxon>Pseudomonadati</taxon>
        <taxon>Spirochaetota</taxon>
        <taxon>Spirochaetia</taxon>
        <taxon>Spirochaetales</taxon>
        <taxon>Sphaerochaetaceae</taxon>
        <taxon>Sphaerochaeta</taxon>
    </lineage>
</organism>
<gene>
    <name evidence="6" type="ORF">MUG09_16235</name>
</gene>
<feature type="domain" description="Carbohydrate kinase FGGY N-terminal" evidence="4">
    <location>
        <begin position="5"/>
        <end position="193"/>
    </location>
</feature>
<feature type="domain" description="Carbohydrate kinase FGGY C-terminal" evidence="5">
    <location>
        <begin position="391"/>
        <end position="438"/>
    </location>
</feature>
<dbReference type="GO" id="GO:0016301">
    <property type="term" value="F:kinase activity"/>
    <property type="evidence" value="ECO:0007669"/>
    <property type="project" value="UniProtKB-KW"/>
</dbReference>
<comment type="similarity">
    <text evidence="1">Belongs to the FGGY kinase family.</text>
</comment>
<dbReference type="InterPro" id="IPR043129">
    <property type="entry name" value="ATPase_NBD"/>
</dbReference>
<keyword evidence="7" id="KW-1185">Reference proteome</keyword>
<evidence type="ECO:0000256" key="2">
    <source>
        <dbReference type="ARBA" id="ARBA00022679"/>
    </source>
</evidence>
<keyword evidence="2" id="KW-0808">Transferase</keyword>
<dbReference type="EMBL" id="CP094929">
    <property type="protein sequence ID" value="UOM51106.1"/>
    <property type="molecule type" value="Genomic_DNA"/>
</dbReference>
<reference evidence="7" key="1">
    <citation type="journal article" date="2024" name="J Bioinform Genom">
        <title>Complete genome sequence of the type strain bacterium Sphaerochaeta associata GLS2t (VKM B-2742)t.</title>
        <authorList>
            <person name="Troshina O.Y."/>
            <person name="Tepeeva A.N."/>
            <person name="Arzamasceva V.O."/>
            <person name="Whitman W.B."/>
            <person name="Varghese N."/>
            <person name="Shapiro N."/>
            <person name="Woyke T."/>
            <person name="Kripides N.C."/>
            <person name="Vasilenko O.V."/>
        </authorList>
    </citation>
    <scope>NUCLEOTIDE SEQUENCE [LARGE SCALE GENOMIC DNA]</scope>
    <source>
        <strain evidence="7">GLS2T</strain>
    </source>
</reference>
<evidence type="ECO:0000256" key="3">
    <source>
        <dbReference type="ARBA" id="ARBA00022777"/>
    </source>
</evidence>
<proteinExistence type="inferred from homology"/>
<dbReference type="InterPro" id="IPR050406">
    <property type="entry name" value="FGGY_Carb_Kinase"/>
</dbReference>